<dbReference type="RefSeq" id="WP_033673221.1">
    <property type="nucleotide sequence ID" value="NZ_JOTM01000002.1"/>
</dbReference>
<gene>
    <name evidence="2" type="ORF">BAGA_12135</name>
</gene>
<reference evidence="2 3" key="1">
    <citation type="submission" date="2014-06" db="EMBL/GenBank/DDBJ databases">
        <title>Draft genome sequence of Bacillus gaemokensis JCM 15801 (MCCC 1A00707).</title>
        <authorList>
            <person name="Lai Q."/>
            <person name="Liu Y."/>
            <person name="Shao Z."/>
        </authorList>
    </citation>
    <scope>NUCLEOTIDE SEQUENCE [LARGE SCALE GENOMIC DNA]</scope>
    <source>
        <strain evidence="2 3">JCM 15801</strain>
    </source>
</reference>
<keyword evidence="1" id="KW-1133">Transmembrane helix</keyword>
<keyword evidence="1" id="KW-0812">Transmembrane</keyword>
<sequence length="75" mass="8010">MGLAVLCVIAALFAYIWGMQNFIQSPVPSVLVVIGVVGLSYSLLLSAHYYKTATSVLVGFVFLTCGCTIQKILVP</sequence>
<keyword evidence="1" id="KW-0472">Membrane</keyword>
<dbReference type="AlphaFoldDB" id="A0A073KSJ9"/>
<dbReference type="STRING" id="574375.AZF08_07200"/>
<organism evidence="2 3">
    <name type="scientific">Bacillus gaemokensis</name>
    <dbReference type="NCBI Taxonomy" id="574375"/>
    <lineage>
        <taxon>Bacteria</taxon>
        <taxon>Bacillati</taxon>
        <taxon>Bacillota</taxon>
        <taxon>Bacilli</taxon>
        <taxon>Bacillales</taxon>
        <taxon>Bacillaceae</taxon>
        <taxon>Bacillus</taxon>
        <taxon>Bacillus cereus group</taxon>
    </lineage>
</organism>
<dbReference type="EMBL" id="JOTM01000002">
    <property type="protein sequence ID" value="KEK25368.1"/>
    <property type="molecule type" value="Genomic_DNA"/>
</dbReference>
<name>A0A073KSJ9_9BACI</name>
<evidence type="ECO:0000256" key="1">
    <source>
        <dbReference type="SAM" id="Phobius"/>
    </source>
</evidence>
<keyword evidence="3" id="KW-1185">Reference proteome</keyword>
<accession>A0A073KSJ9</accession>
<proteinExistence type="predicted"/>
<evidence type="ECO:0000313" key="3">
    <source>
        <dbReference type="Proteomes" id="UP000027778"/>
    </source>
</evidence>
<evidence type="ECO:0000313" key="2">
    <source>
        <dbReference type="EMBL" id="KEK25368.1"/>
    </source>
</evidence>
<protein>
    <submittedName>
        <fullName evidence="2">Membrane protein</fullName>
    </submittedName>
</protein>
<comment type="caution">
    <text evidence="2">The sequence shown here is derived from an EMBL/GenBank/DDBJ whole genome shotgun (WGS) entry which is preliminary data.</text>
</comment>
<feature type="transmembrane region" description="Helical" evidence="1">
    <location>
        <begin position="54"/>
        <end position="73"/>
    </location>
</feature>
<dbReference type="Proteomes" id="UP000027778">
    <property type="component" value="Unassembled WGS sequence"/>
</dbReference>
<feature type="transmembrane region" description="Helical" evidence="1">
    <location>
        <begin position="28"/>
        <end position="47"/>
    </location>
</feature>